<keyword evidence="6 12" id="KW-0028">Amino-acid biosynthesis</keyword>
<evidence type="ECO:0000256" key="14">
    <source>
        <dbReference type="PIRSR" id="PIRSR036497-2"/>
    </source>
</evidence>
<dbReference type="EC" id="1.1.1.3" evidence="4 12"/>
<sequence length="374" mass="40631">MKIGLLGFGVVGKGVYELARMRQDMQVAKVVCLEDITLPDAQVTRDFQDVLNDPSIDTVVEAMGGLHPAFEFVKAAMEAGKNIVTSNKALVATFYDILVPLAQEKKLSFRCTAAVGGGIGWLSELERSRRSQTIQEVGGIMNGTCNYILDAMHRTGLSYDEALKQAQGLGYAEAKPATDVEGIDTWHKILLSSNVAFGVTMDKDSVPVSGISQIGPQDVAAFQAHGLVCKLVSCARRTEAGISAYVQPTLYPQGSLEAAVPSNYNLITFIGSASERMSFYGQGAGRYPTAYNVLQDCIDVLSGKPFYVPYGPVVQAVNQEPLRFYVRGATDSFLEENTQEHWGEGIVTAPVAVSRMHRWHKEHPQAFLAALSQE</sequence>
<evidence type="ECO:0000256" key="7">
    <source>
        <dbReference type="ARBA" id="ARBA00022697"/>
    </source>
</evidence>
<dbReference type="GO" id="GO:0050661">
    <property type="term" value="F:NADP binding"/>
    <property type="evidence" value="ECO:0007669"/>
    <property type="project" value="InterPro"/>
</dbReference>
<evidence type="ECO:0000256" key="12">
    <source>
        <dbReference type="PIRNR" id="PIRNR036497"/>
    </source>
</evidence>
<evidence type="ECO:0000256" key="1">
    <source>
        <dbReference type="ARBA" id="ARBA00005056"/>
    </source>
</evidence>
<evidence type="ECO:0000313" key="17">
    <source>
        <dbReference type="EMBL" id="HIQ68071.1"/>
    </source>
</evidence>
<dbReference type="NCBIfam" id="NF004976">
    <property type="entry name" value="PRK06349.1"/>
    <property type="match status" value="1"/>
</dbReference>
<reference evidence="17" key="1">
    <citation type="submission" date="2020-10" db="EMBL/GenBank/DDBJ databases">
        <authorList>
            <person name="Gilroy R."/>
        </authorList>
    </citation>
    <scope>NUCLEOTIDE SEQUENCE</scope>
    <source>
        <strain evidence="17">13361</strain>
    </source>
</reference>
<evidence type="ECO:0000256" key="13">
    <source>
        <dbReference type="PIRSR" id="PIRSR036497-1"/>
    </source>
</evidence>
<dbReference type="GO" id="GO:0009088">
    <property type="term" value="P:threonine biosynthetic process"/>
    <property type="evidence" value="ECO:0007669"/>
    <property type="project" value="UniProtKB-KW"/>
</dbReference>
<evidence type="ECO:0000256" key="2">
    <source>
        <dbReference type="ARBA" id="ARBA00005062"/>
    </source>
</evidence>
<evidence type="ECO:0000256" key="6">
    <source>
        <dbReference type="ARBA" id="ARBA00022605"/>
    </source>
</evidence>
<comment type="similarity">
    <text evidence="3 12">Belongs to the homoserine dehydrogenase family.</text>
</comment>
<evidence type="ECO:0000313" key="18">
    <source>
        <dbReference type="Proteomes" id="UP000886796"/>
    </source>
</evidence>
<evidence type="ECO:0000256" key="11">
    <source>
        <dbReference type="ARBA" id="ARBA00048841"/>
    </source>
</evidence>
<dbReference type="GO" id="GO:0004412">
    <property type="term" value="F:homoserine dehydrogenase activity"/>
    <property type="evidence" value="ECO:0007669"/>
    <property type="project" value="UniProtKB-EC"/>
</dbReference>
<evidence type="ECO:0000256" key="9">
    <source>
        <dbReference type="ARBA" id="ARBA00023053"/>
    </source>
</evidence>
<dbReference type="Gene3D" id="3.30.360.10">
    <property type="entry name" value="Dihydrodipicolinate Reductase, domain 2"/>
    <property type="match status" value="1"/>
</dbReference>
<accession>A0A9D0Z3U3</accession>
<comment type="catalytic activity">
    <reaction evidence="11">
        <text>L-homoserine + NADP(+) = L-aspartate 4-semialdehyde + NADPH + H(+)</text>
        <dbReference type="Rhea" id="RHEA:15761"/>
        <dbReference type="ChEBI" id="CHEBI:15378"/>
        <dbReference type="ChEBI" id="CHEBI:57476"/>
        <dbReference type="ChEBI" id="CHEBI:57783"/>
        <dbReference type="ChEBI" id="CHEBI:58349"/>
        <dbReference type="ChEBI" id="CHEBI:537519"/>
        <dbReference type="EC" id="1.1.1.3"/>
    </reaction>
    <physiologicalReaction direction="right-to-left" evidence="11">
        <dbReference type="Rhea" id="RHEA:15763"/>
    </physiologicalReaction>
</comment>
<organism evidence="17 18">
    <name type="scientific">Candidatus Faecousia excrementigallinarum</name>
    <dbReference type="NCBI Taxonomy" id="2840806"/>
    <lineage>
        <taxon>Bacteria</taxon>
        <taxon>Bacillati</taxon>
        <taxon>Bacillota</taxon>
        <taxon>Clostridia</taxon>
        <taxon>Eubacteriales</taxon>
        <taxon>Oscillospiraceae</taxon>
        <taxon>Faecousia</taxon>
    </lineage>
</organism>
<dbReference type="Proteomes" id="UP000886796">
    <property type="component" value="Unassembled WGS sequence"/>
</dbReference>
<dbReference type="InterPro" id="IPR022697">
    <property type="entry name" value="HDH_short"/>
</dbReference>
<feature type="binding site" evidence="14">
    <location>
        <position position="88"/>
    </location>
    <ligand>
        <name>NADPH</name>
        <dbReference type="ChEBI" id="CHEBI:57783"/>
    </ligand>
</feature>
<evidence type="ECO:0000259" key="16">
    <source>
        <dbReference type="Pfam" id="PF03447"/>
    </source>
</evidence>
<keyword evidence="12 14" id="KW-0521">NADP</keyword>
<feature type="domain" description="Aspartate/homoserine dehydrogenase NAD-binding" evidence="16">
    <location>
        <begin position="7"/>
        <end position="106"/>
    </location>
</feature>
<dbReference type="AlphaFoldDB" id="A0A9D0Z3U3"/>
<dbReference type="FunFam" id="3.30.360.10:FF:000005">
    <property type="entry name" value="Homoserine dehydrogenase"/>
    <property type="match status" value="1"/>
</dbReference>
<dbReference type="Pfam" id="PF00742">
    <property type="entry name" value="Homoserine_dh"/>
    <property type="match status" value="1"/>
</dbReference>
<evidence type="ECO:0000259" key="15">
    <source>
        <dbReference type="Pfam" id="PF00742"/>
    </source>
</evidence>
<feature type="binding site" evidence="14">
    <location>
        <begin position="7"/>
        <end position="12"/>
    </location>
    <ligand>
        <name>NADP(+)</name>
        <dbReference type="ChEBI" id="CHEBI:58349"/>
    </ligand>
</feature>
<dbReference type="PANTHER" id="PTHR43331">
    <property type="entry name" value="HOMOSERINE DEHYDROGENASE"/>
    <property type="match status" value="1"/>
</dbReference>
<dbReference type="GO" id="GO:0009086">
    <property type="term" value="P:methionine biosynthetic process"/>
    <property type="evidence" value="ECO:0007669"/>
    <property type="project" value="UniProtKB-KW"/>
</dbReference>
<keyword evidence="7 12" id="KW-0791">Threonine biosynthesis</keyword>
<feature type="binding site" evidence="14">
    <location>
        <position position="173"/>
    </location>
    <ligand>
        <name>L-homoserine</name>
        <dbReference type="ChEBI" id="CHEBI:57476"/>
    </ligand>
</feature>
<evidence type="ECO:0000256" key="3">
    <source>
        <dbReference type="ARBA" id="ARBA00006753"/>
    </source>
</evidence>
<dbReference type="Pfam" id="PF03447">
    <property type="entry name" value="NAD_binding_3"/>
    <property type="match status" value="1"/>
</dbReference>
<dbReference type="InterPro" id="IPR001342">
    <property type="entry name" value="HDH_cat"/>
</dbReference>
<reference evidence="17" key="2">
    <citation type="journal article" date="2021" name="PeerJ">
        <title>Extensive microbial diversity within the chicken gut microbiome revealed by metagenomics and culture.</title>
        <authorList>
            <person name="Gilroy R."/>
            <person name="Ravi A."/>
            <person name="Getino M."/>
            <person name="Pursley I."/>
            <person name="Horton D.L."/>
            <person name="Alikhan N.F."/>
            <person name="Baker D."/>
            <person name="Gharbi K."/>
            <person name="Hall N."/>
            <person name="Watson M."/>
            <person name="Adriaenssens E.M."/>
            <person name="Foster-Nyarko E."/>
            <person name="Jarju S."/>
            <person name="Secka A."/>
            <person name="Antonio M."/>
            <person name="Oren A."/>
            <person name="Chaudhuri R.R."/>
            <person name="La Ragione R."/>
            <person name="Hildebrand F."/>
            <person name="Pallen M.J."/>
        </authorList>
    </citation>
    <scope>NUCLEOTIDE SEQUENCE</scope>
    <source>
        <strain evidence="17">13361</strain>
    </source>
</reference>
<protein>
    <recommendedName>
        <fullName evidence="5 12">Homoserine dehydrogenase</fullName>
        <shortName evidence="12">HDH</shortName>
        <ecNumber evidence="4 12">1.1.1.3</ecNumber>
    </recommendedName>
</protein>
<proteinExistence type="inferred from homology"/>
<evidence type="ECO:0000256" key="8">
    <source>
        <dbReference type="ARBA" id="ARBA00023002"/>
    </source>
</evidence>
<comment type="caution">
    <text evidence="17">The sequence shown here is derived from an EMBL/GenBank/DDBJ whole genome shotgun (WGS) entry which is preliminary data.</text>
</comment>
<dbReference type="InterPro" id="IPR036291">
    <property type="entry name" value="NAD(P)-bd_dom_sf"/>
</dbReference>
<gene>
    <name evidence="17" type="ORF">IAB74_06155</name>
</gene>
<name>A0A9D0Z3U3_9FIRM</name>
<dbReference type="InterPro" id="IPR005106">
    <property type="entry name" value="Asp/hSer_DH_NAD-bd"/>
</dbReference>
<dbReference type="Gene3D" id="3.40.50.720">
    <property type="entry name" value="NAD(P)-binding Rossmann-like Domain"/>
    <property type="match status" value="1"/>
</dbReference>
<feature type="domain" description="Homoserine dehydrogenase catalytic" evidence="15">
    <location>
        <begin position="123"/>
        <end position="298"/>
    </location>
</feature>
<evidence type="ECO:0000256" key="5">
    <source>
        <dbReference type="ARBA" id="ARBA00013376"/>
    </source>
</evidence>
<dbReference type="SUPFAM" id="SSF55347">
    <property type="entry name" value="Glyceraldehyde-3-phosphate dehydrogenase-like, C-terminal domain"/>
    <property type="match status" value="1"/>
</dbReference>
<evidence type="ECO:0000256" key="10">
    <source>
        <dbReference type="ARBA" id="ARBA00023167"/>
    </source>
</evidence>
<evidence type="ECO:0000256" key="4">
    <source>
        <dbReference type="ARBA" id="ARBA00013213"/>
    </source>
</evidence>
<dbReference type="EMBL" id="DVFK01000084">
    <property type="protein sequence ID" value="HIQ68071.1"/>
    <property type="molecule type" value="Genomic_DNA"/>
</dbReference>
<comment type="pathway">
    <text evidence="1">Amino-acid biosynthesis; L-threonine biosynthesis; L-threonine from L-aspartate: step 3/5.</text>
</comment>
<dbReference type="SUPFAM" id="SSF51735">
    <property type="entry name" value="NAD(P)-binding Rossmann-fold domains"/>
    <property type="match status" value="1"/>
</dbReference>
<keyword evidence="9" id="KW-0915">Sodium</keyword>
<dbReference type="PANTHER" id="PTHR43331:SF1">
    <property type="entry name" value="HOMOSERINE DEHYDROGENASE"/>
    <property type="match status" value="1"/>
</dbReference>
<comment type="pathway">
    <text evidence="2">Amino-acid biosynthesis; L-methionine biosynthesis via de novo pathway; L-homoserine from L-aspartate: step 3/3.</text>
</comment>
<keyword evidence="10 12" id="KW-0486">Methionine biosynthesis</keyword>
<keyword evidence="8 12" id="KW-0560">Oxidoreductase</keyword>
<feature type="active site" description="Proton donor" evidence="13">
    <location>
        <position position="188"/>
    </location>
</feature>
<dbReference type="PIRSF" id="PIRSF036497">
    <property type="entry name" value="HDH_short"/>
    <property type="match status" value="1"/>
</dbReference>